<feature type="non-terminal residue" evidence="1">
    <location>
        <position position="45"/>
    </location>
</feature>
<protein>
    <submittedName>
        <fullName evidence="1">Integrase</fullName>
    </submittedName>
</protein>
<dbReference type="AlphaFoldDB" id="A0A5N3CMJ9"/>
<evidence type="ECO:0000313" key="1">
    <source>
        <dbReference type="EMBL" id="KAB0119632.1"/>
    </source>
</evidence>
<reference evidence="1 2" key="1">
    <citation type="submission" date="2019-03" db="EMBL/GenBank/DDBJ databases">
        <title>Whole Genome Sequencing of Shiga-Toxin Escherichia coli Strains from Nebraska.</title>
        <authorList>
            <person name="Abdalhamid B."/>
            <person name="Mccutchen E.L."/>
            <person name="Bouska A.C."/>
            <person name="Hinrichs S.H."/>
            <person name="Iwen P.C."/>
        </authorList>
    </citation>
    <scope>NUCLEOTIDE SEQUENCE [LARGE SCALE GENOMIC DNA]</scope>
    <source>
        <strain evidence="1 2">STEC_170836</strain>
    </source>
</reference>
<evidence type="ECO:0000313" key="2">
    <source>
        <dbReference type="Proteomes" id="UP000327073"/>
    </source>
</evidence>
<dbReference type="EMBL" id="VZEL01000168">
    <property type="protein sequence ID" value="KAB0119632.1"/>
    <property type="molecule type" value="Genomic_DNA"/>
</dbReference>
<gene>
    <name evidence="1" type="ORF">F7F11_26535</name>
</gene>
<comment type="caution">
    <text evidence="1">The sequence shown here is derived from an EMBL/GenBank/DDBJ whole genome shotgun (WGS) entry which is preliminary data.</text>
</comment>
<dbReference type="Proteomes" id="UP000327073">
    <property type="component" value="Unassembled WGS sequence"/>
</dbReference>
<name>A0A5N3CMJ9_ECOLX</name>
<proteinExistence type="predicted"/>
<organism evidence="1 2">
    <name type="scientific">Escherichia coli</name>
    <dbReference type="NCBI Taxonomy" id="562"/>
    <lineage>
        <taxon>Bacteria</taxon>
        <taxon>Pseudomonadati</taxon>
        <taxon>Pseudomonadota</taxon>
        <taxon>Gammaproteobacteria</taxon>
        <taxon>Enterobacterales</taxon>
        <taxon>Enterobacteriaceae</taxon>
        <taxon>Escherichia</taxon>
    </lineage>
</organism>
<sequence length="45" mass="5191">MPFSTYRIGTVILHFEARISTFPPFLSGGDMFQKIKIRKMTISRA</sequence>
<accession>A0A5N3CMJ9</accession>